<protein>
    <recommendedName>
        <fullName evidence="6">Ribosome-recycling factor</fullName>
        <shortName evidence="6">RRF</shortName>
    </recommendedName>
    <alternativeName>
        <fullName evidence="6">Ribosome-releasing factor</fullName>
    </alternativeName>
</protein>
<dbReference type="Proteomes" id="UP000294380">
    <property type="component" value="Chromosome"/>
</dbReference>
<dbReference type="PANTHER" id="PTHR20982:SF3">
    <property type="entry name" value="MITOCHONDRIAL RIBOSOME RECYCLING FACTOR PSEUDO 1"/>
    <property type="match status" value="1"/>
</dbReference>
<evidence type="ECO:0000256" key="3">
    <source>
        <dbReference type="ARBA" id="ARBA00022490"/>
    </source>
</evidence>
<evidence type="ECO:0000256" key="5">
    <source>
        <dbReference type="ARBA" id="ARBA00025050"/>
    </source>
</evidence>
<name>A0A451D5D4_9GAMM</name>
<evidence type="ECO:0000256" key="6">
    <source>
        <dbReference type="HAMAP-Rule" id="MF_00040"/>
    </source>
</evidence>
<dbReference type="RefSeq" id="WP_154028477.1">
    <property type="nucleotide sequence ID" value="NZ_LR217707.1"/>
</dbReference>
<dbReference type="Gene3D" id="1.10.132.20">
    <property type="entry name" value="Ribosome-recycling factor"/>
    <property type="match status" value="1"/>
</dbReference>
<dbReference type="NCBIfam" id="TIGR00496">
    <property type="entry name" value="frr"/>
    <property type="match status" value="1"/>
</dbReference>
<evidence type="ECO:0000256" key="4">
    <source>
        <dbReference type="ARBA" id="ARBA00022917"/>
    </source>
</evidence>
<dbReference type="SUPFAM" id="SSF55194">
    <property type="entry name" value="Ribosome recycling factor, RRF"/>
    <property type="match status" value="1"/>
</dbReference>
<dbReference type="Pfam" id="PF01765">
    <property type="entry name" value="RRF"/>
    <property type="match status" value="1"/>
</dbReference>
<dbReference type="HAMAP" id="MF_00040">
    <property type="entry name" value="RRF"/>
    <property type="match status" value="1"/>
</dbReference>
<dbReference type="GO" id="GO:0043023">
    <property type="term" value="F:ribosomal large subunit binding"/>
    <property type="evidence" value="ECO:0007669"/>
    <property type="project" value="TreeGrafter"/>
</dbReference>
<sequence>MLIMLKEQVYVQMNKCFLLFNKDLHKIRTNRISPDLLNNIHIDYYGTLTALSRLSNIILENNSILKITLFDISIKNIVEKAIINANLGLNPISNDSCIRVPIPALTESRRKEFIKIIKHEAENARISIRNIRREANDRVKNLLKKKEINQDVAQECKQNIQQNTNLFIKKINDITIIKEKELLII</sequence>
<comment type="function">
    <text evidence="5 6">Responsible for the release of ribosomes from messenger RNA at the termination of protein biosynthesis. May increase the efficiency of translation by recycling ribosomes from one round of translation to another.</text>
</comment>
<evidence type="ECO:0000313" key="9">
    <source>
        <dbReference type="Proteomes" id="UP000294380"/>
    </source>
</evidence>
<gene>
    <name evidence="6 8" type="primary">frr</name>
    <name evidence="8" type="ORF">BUCIKOCA2762_152</name>
</gene>
<accession>A0A451D5D4</accession>
<feature type="domain" description="Ribosome recycling factor" evidence="7">
    <location>
        <begin position="20"/>
        <end position="183"/>
    </location>
</feature>
<dbReference type="InterPro" id="IPR036191">
    <property type="entry name" value="RRF_sf"/>
</dbReference>
<keyword evidence="3 6" id="KW-0963">Cytoplasm</keyword>
<dbReference type="AlphaFoldDB" id="A0A451D5D4"/>
<organism evidence="8 9">
    <name type="scientific">Buchnera aphidicola</name>
    <name type="common">Cinara kochiana kochiana</name>
    <dbReference type="NCBI Taxonomy" id="2518976"/>
    <lineage>
        <taxon>Bacteria</taxon>
        <taxon>Pseudomonadati</taxon>
        <taxon>Pseudomonadota</taxon>
        <taxon>Gammaproteobacteria</taxon>
        <taxon>Enterobacterales</taxon>
        <taxon>Erwiniaceae</taxon>
        <taxon>Buchnera</taxon>
    </lineage>
</organism>
<dbReference type="OrthoDB" id="9804006at2"/>
<reference evidence="8 9" key="1">
    <citation type="submission" date="2019-02" db="EMBL/GenBank/DDBJ databases">
        <authorList>
            <person name="Manzano-Marin A."/>
            <person name="Manzano-Marin A."/>
        </authorList>
    </citation>
    <scope>NUCLEOTIDE SEQUENCE [LARGE SCALE GENOMIC DNA]</scope>
    <source>
        <strain evidence="8 9">BuCikochiana</strain>
    </source>
</reference>
<proteinExistence type="inferred from homology"/>
<evidence type="ECO:0000256" key="1">
    <source>
        <dbReference type="ARBA" id="ARBA00004496"/>
    </source>
</evidence>
<dbReference type="FunFam" id="1.10.132.20:FF:000001">
    <property type="entry name" value="Ribosome-recycling factor"/>
    <property type="match status" value="1"/>
</dbReference>
<comment type="subcellular location">
    <subcellularLocation>
        <location evidence="1 6">Cytoplasm</location>
    </subcellularLocation>
</comment>
<dbReference type="PANTHER" id="PTHR20982">
    <property type="entry name" value="RIBOSOME RECYCLING FACTOR"/>
    <property type="match status" value="1"/>
</dbReference>
<keyword evidence="4 6" id="KW-0648">Protein biosynthesis</keyword>
<dbReference type="EMBL" id="LR217707">
    <property type="protein sequence ID" value="VFP81070.1"/>
    <property type="molecule type" value="Genomic_DNA"/>
</dbReference>
<evidence type="ECO:0000256" key="2">
    <source>
        <dbReference type="ARBA" id="ARBA00005912"/>
    </source>
</evidence>
<comment type="similarity">
    <text evidence="2 6">Belongs to the RRF family.</text>
</comment>
<dbReference type="Gene3D" id="3.30.1360.40">
    <property type="match status" value="1"/>
</dbReference>
<dbReference type="GO" id="GO:0002184">
    <property type="term" value="P:cytoplasmic translational termination"/>
    <property type="evidence" value="ECO:0007669"/>
    <property type="project" value="TreeGrafter"/>
</dbReference>
<dbReference type="InterPro" id="IPR002661">
    <property type="entry name" value="Ribosome_recyc_fac"/>
</dbReference>
<evidence type="ECO:0000259" key="7">
    <source>
        <dbReference type="Pfam" id="PF01765"/>
    </source>
</evidence>
<dbReference type="InterPro" id="IPR023584">
    <property type="entry name" value="Ribosome_recyc_fac_dom"/>
</dbReference>
<dbReference type="GO" id="GO:0005829">
    <property type="term" value="C:cytosol"/>
    <property type="evidence" value="ECO:0007669"/>
    <property type="project" value="GOC"/>
</dbReference>
<dbReference type="FunFam" id="3.30.1360.40:FF:000001">
    <property type="entry name" value="Ribosome-recycling factor"/>
    <property type="match status" value="1"/>
</dbReference>
<evidence type="ECO:0000313" key="8">
    <source>
        <dbReference type="EMBL" id="VFP81070.1"/>
    </source>
</evidence>